<dbReference type="Proteomes" id="UP001606302">
    <property type="component" value="Unassembled WGS sequence"/>
</dbReference>
<protein>
    <submittedName>
        <fullName evidence="2">Uncharacterized protein</fullName>
    </submittedName>
</protein>
<sequence length="43" mass="4327">MMVALVVAAMLAATSVLPKFAACGPSRRELNEGLQVNPAGANG</sequence>
<evidence type="ECO:0000313" key="2">
    <source>
        <dbReference type="EMBL" id="MFG6464156.1"/>
    </source>
</evidence>
<feature type="signal peptide" evidence="1">
    <location>
        <begin position="1"/>
        <end position="21"/>
    </location>
</feature>
<feature type="chain" id="PRO_5047228082" evidence="1">
    <location>
        <begin position="22"/>
        <end position="43"/>
    </location>
</feature>
<reference evidence="2 3" key="1">
    <citation type="submission" date="2024-08" db="EMBL/GenBank/DDBJ databases">
        <authorList>
            <person name="Lu H."/>
        </authorList>
    </citation>
    <scope>NUCLEOTIDE SEQUENCE [LARGE SCALE GENOMIC DNA]</scope>
    <source>
        <strain evidence="2 3">DXS20W</strain>
    </source>
</reference>
<evidence type="ECO:0000313" key="3">
    <source>
        <dbReference type="Proteomes" id="UP001606302"/>
    </source>
</evidence>
<name>A0ABW7GQQ8_9BURK</name>
<comment type="caution">
    <text evidence="2">The sequence shown here is derived from an EMBL/GenBank/DDBJ whole genome shotgun (WGS) entry which is preliminary data.</text>
</comment>
<keyword evidence="1" id="KW-0732">Signal</keyword>
<proteinExistence type="predicted"/>
<keyword evidence="3" id="KW-1185">Reference proteome</keyword>
<evidence type="ECO:0000256" key="1">
    <source>
        <dbReference type="SAM" id="SignalP"/>
    </source>
</evidence>
<dbReference type="EMBL" id="JBIGHX010000009">
    <property type="protein sequence ID" value="MFG6464156.1"/>
    <property type="molecule type" value="Genomic_DNA"/>
</dbReference>
<gene>
    <name evidence="2" type="ORF">ACG04Q_21485</name>
</gene>
<accession>A0ABW7GQQ8</accession>
<organism evidence="2 3">
    <name type="scientific">Pelomonas lactea</name>
    <dbReference type="NCBI Taxonomy" id="3299030"/>
    <lineage>
        <taxon>Bacteria</taxon>
        <taxon>Pseudomonadati</taxon>
        <taxon>Pseudomonadota</taxon>
        <taxon>Betaproteobacteria</taxon>
        <taxon>Burkholderiales</taxon>
        <taxon>Sphaerotilaceae</taxon>
        <taxon>Roseateles</taxon>
    </lineage>
</organism>